<dbReference type="Proteomes" id="UP001057025">
    <property type="component" value="Chromosome"/>
</dbReference>
<name>A0ABY5BSK8_9LACO</name>
<dbReference type="RefSeq" id="WP_252797391.1">
    <property type="nucleotide sequence ID" value="NZ_CP097118.1"/>
</dbReference>
<proteinExistence type="predicted"/>
<accession>A0ABY5BSK8</accession>
<evidence type="ECO:0000313" key="2">
    <source>
        <dbReference type="EMBL" id="USS88102.1"/>
    </source>
</evidence>
<protein>
    <submittedName>
        <fullName evidence="2">Uncharacterized protein</fullName>
    </submittedName>
</protein>
<keyword evidence="3" id="KW-1185">Reference proteome</keyword>
<evidence type="ECO:0000256" key="1">
    <source>
        <dbReference type="SAM" id="Phobius"/>
    </source>
</evidence>
<keyword evidence="1" id="KW-0812">Transmembrane</keyword>
<organism evidence="2 3">
    <name type="scientific">Fructilactobacillus hinvesii</name>
    <dbReference type="NCBI Taxonomy" id="2940300"/>
    <lineage>
        <taxon>Bacteria</taxon>
        <taxon>Bacillati</taxon>
        <taxon>Bacillota</taxon>
        <taxon>Bacilli</taxon>
        <taxon>Lactobacillales</taxon>
        <taxon>Lactobacillaceae</taxon>
        <taxon>Fructilactobacillus</taxon>
    </lineage>
</organism>
<keyword evidence="1" id="KW-0472">Membrane</keyword>
<gene>
    <name evidence="2" type="ORF">M3M39_01035</name>
</gene>
<sequence length="65" mass="7173">MVKFMKRTLMAGIILAVTGLILGVIGFYAGGKVHGFEKAYSHHSKHIELNVGNDSDDDDDFDDDF</sequence>
<dbReference type="EMBL" id="CP097118">
    <property type="protein sequence ID" value="USS88102.1"/>
    <property type="molecule type" value="Genomic_DNA"/>
</dbReference>
<keyword evidence="1" id="KW-1133">Transmembrane helix</keyword>
<feature type="transmembrane region" description="Helical" evidence="1">
    <location>
        <begin position="9"/>
        <end position="29"/>
    </location>
</feature>
<evidence type="ECO:0000313" key="3">
    <source>
        <dbReference type="Proteomes" id="UP001057025"/>
    </source>
</evidence>
<reference evidence="2" key="1">
    <citation type="submission" date="2022-05" db="EMBL/GenBank/DDBJ databases">
        <authorList>
            <person name="Oliphant S.A."/>
            <person name="Watson-Haigh N.S."/>
            <person name="Sumby K.M."/>
            <person name="Gardner J.M."/>
            <person name="Jiranek V."/>
        </authorList>
    </citation>
    <scope>NUCLEOTIDE SEQUENCE</scope>
    <source>
        <strain evidence="2">KI11_C11</strain>
    </source>
</reference>